<evidence type="ECO:0000256" key="11">
    <source>
        <dbReference type="ARBA" id="ARBA00025638"/>
    </source>
</evidence>
<keyword evidence="7" id="KW-0653">Protein transport</keyword>
<keyword evidence="6 12" id="KW-0812">Transmembrane</keyword>
<dbReference type="GO" id="GO:0016020">
    <property type="term" value="C:membrane"/>
    <property type="evidence" value="ECO:0007669"/>
    <property type="project" value="UniProtKB-SubCell"/>
</dbReference>
<sequence>MKSIWYLSSLIIIMLILIDNPKAKGLDGLGSQSQLFSYTRSTRKKLQTIIIFSILIFLLFTILFASNLNYVYF</sequence>
<comment type="function">
    <text evidence="11">Involved in protein export. Participates in an early event of protein translocation across the chloroplast thylakoid membrane.</text>
</comment>
<dbReference type="RefSeq" id="YP_009243838.1">
    <property type="nucleotide sequence ID" value="NC_029857.1"/>
</dbReference>
<feature type="chain" id="PRO_5007492768" description="Probable protein-export membrane protein SecG" evidence="13">
    <location>
        <begin position="26"/>
        <end position="73"/>
    </location>
</feature>
<protein>
    <recommendedName>
        <fullName evidence="4">Probable protein-export membrane protein SecG</fullName>
    </recommendedName>
    <alternativeName>
        <fullName evidence="3">Probable protein-export membrane protein secG</fullName>
    </alternativeName>
</protein>
<dbReference type="EMBL" id="KT266785">
    <property type="protein sequence ID" value="AMK96080.1"/>
    <property type="molecule type" value="Genomic_DNA"/>
</dbReference>
<accession>A0A141SCR2</accession>
<evidence type="ECO:0000256" key="1">
    <source>
        <dbReference type="ARBA" id="ARBA00004141"/>
    </source>
</evidence>
<evidence type="ECO:0000256" key="10">
    <source>
        <dbReference type="ARBA" id="ARBA00023136"/>
    </source>
</evidence>
<feature type="transmembrane region" description="Helical" evidence="12">
    <location>
        <begin position="49"/>
        <end position="72"/>
    </location>
</feature>
<comment type="subcellular location">
    <subcellularLocation>
        <location evidence="1">Membrane</location>
        <topology evidence="1">Multi-pass membrane protein</topology>
    </subcellularLocation>
</comment>
<dbReference type="NCBIfam" id="TIGR00810">
    <property type="entry name" value="secG"/>
    <property type="match status" value="1"/>
</dbReference>
<evidence type="ECO:0000256" key="13">
    <source>
        <dbReference type="SAM" id="SignalP"/>
    </source>
</evidence>
<reference evidence="14" key="1">
    <citation type="submission" date="2015-07" db="EMBL/GenBank/DDBJ databases">
        <title>Reconstructing the complex evolutionary history of mobile plasmids in red algal genomes.</title>
        <authorList>
            <person name="Lee J."/>
            <person name="Kim K.M."/>
            <person name="Yang E.C."/>
            <person name="Miller K.A."/>
            <person name="Boo S.M."/>
            <person name="Bhattacharya D."/>
            <person name="Yoon H.S."/>
        </authorList>
    </citation>
    <scope>NUCLEOTIDE SEQUENCE</scope>
</reference>
<evidence type="ECO:0000256" key="2">
    <source>
        <dbReference type="ARBA" id="ARBA00008445"/>
    </source>
</evidence>
<evidence type="ECO:0000313" key="14">
    <source>
        <dbReference type="EMBL" id="AMK96080.1"/>
    </source>
</evidence>
<keyword evidence="9" id="KW-0811">Translocation</keyword>
<evidence type="ECO:0000256" key="4">
    <source>
        <dbReference type="ARBA" id="ARBA00015435"/>
    </source>
</evidence>
<keyword evidence="10 12" id="KW-0472">Membrane</keyword>
<dbReference type="GeneID" id="27215522"/>
<dbReference type="AlphaFoldDB" id="A0A141SCR2"/>
<organism evidence="14">
    <name type="scientific">Sporolithon durum</name>
    <dbReference type="NCBI Taxonomy" id="48970"/>
    <lineage>
        <taxon>Eukaryota</taxon>
        <taxon>Rhodophyta</taxon>
        <taxon>Florideophyceae</taxon>
        <taxon>Corallinophycidae</taxon>
        <taxon>Sporolithales</taxon>
        <taxon>Sporolithaceae</taxon>
        <taxon>Sporolithon</taxon>
    </lineage>
</organism>
<keyword evidence="8 12" id="KW-1133">Transmembrane helix</keyword>
<keyword evidence="14" id="KW-0934">Plastid</keyword>
<evidence type="ECO:0000256" key="8">
    <source>
        <dbReference type="ARBA" id="ARBA00022989"/>
    </source>
</evidence>
<dbReference type="GO" id="GO:0009306">
    <property type="term" value="P:protein secretion"/>
    <property type="evidence" value="ECO:0007669"/>
    <property type="project" value="InterPro"/>
</dbReference>
<dbReference type="InterPro" id="IPR004692">
    <property type="entry name" value="SecG"/>
</dbReference>
<proteinExistence type="inferred from homology"/>
<dbReference type="GO" id="GO:0015450">
    <property type="term" value="F:protein-transporting ATPase activity"/>
    <property type="evidence" value="ECO:0007669"/>
    <property type="project" value="InterPro"/>
</dbReference>
<evidence type="ECO:0000256" key="5">
    <source>
        <dbReference type="ARBA" id="ARBA00022448"/>
    </source>
</evidence>
<evidence type="ECO:0000256" key="3">
    <source>
        <dbReference type="ARBA" id="ARBA00013657"/>
    </source>
</evidence>
<gene>
    <name evidence="14" type="primary">secG</name>
    <name evidence="14" type="ORF">Sdur_020</name>
</gene>
<keyword evidence="5" id="KW-0813">Transport</keyword>
<feature type="signal peptide" evidence="13">
    <location>
        <begin position="1"/>
        <end position="25"/>
    </location>
</feature>
<evidence type="ECO:0000256" key="12">
    <source>
        <dbReference type="SAM" id="Phobius"/>
    </source>
</evidence>
<geneLocation type="plastid" evidence="14"/>
<evidence type="ECO:0000256" key="7">
    <source>
        <dbReference type="ARBA" id="ARBA00022927"/>
    </source>
</evidence>
<evidence type="ECO:0000256" key="6">
    <source>
        <dbReference type="ARBA" id="ARBA00022692"/>
    </source>
</evidence>
<keyword evidence="13" id="KW-0732">Signal</keyword>
<evidence type="ECO:0000256" key="9">
    <source>
        <dbReference type="ARBA" id="ARBA00023010"/>
    </source>
</evidence>
<name>A0A141SCR2_9FLOR</name>
<dbReference type="Pfam" id="PF03840">
    <property type="entry name" value="SecG"/>
    <property type="match status" value="1"/>
</dbReference>
<comment type="similarity">
    <text evidence="2">Belongs to the SecG family.</text>
</comment>